<feature type="transmembrane region" description="Helical" evidence="1">
    <location>
        <begin position="91"/>
        <end position="112"/>
    </location>
</feature>
<evidence type="ECO:0000313" key="3">
    <source>
        <dbReference type="Proteomes" id="UP000765507"/>
    </source>
</evidence>
<keyword evidence="1 2" id="KW-0812">Transmembrane</keyword>
<evidence type="ECO:0000256" key="1">
    <source>
        <dbReference type="SAM" id="Phobius"/>
    </source>
</evidence>
<reference evidence="2 3" key="1">
    <citation type="journal article" date="2020" name="G3 (Bethesda)">
        <title>Draft Genome of the Common Snapping Turtle, Chelydra serpentina, a Model for Phenotypic Plasticity in Reptiles.</title>
        <authorList>
            <person name="Das D."/>
            <person name="Singh S.K."/>
            <person name="Bierstedt J."/>
            <person name="Erickson A."/>
            <person name="Galli G.L.J."/>
            <person name="Crossley D.A. 2nd"/>
            <person name="Rhen T."/>
        </authorList>
    </citation>
    <scope>NUCLEOTIDE SEQUENCE [LARGE SCALE GENOMIC DNA]</scope>
    <source>
        <strain evidence="2">KW</strain>
    </source>
</reference>
<comment type="caution">
    <text evidence="2">The sequence shown here is derived from an EMBL/GenBank/DDBJ whole genome shotgun (WGS) entry which is preliminary data.</text>
</comment>
<gene>
    <name evidence="2" type="primary">TMEM265</name>
    <name evidence="2" type="ORF">G0U57_018565</name>
</gene>
<dbReference type="EMBL" id="JAHGAV010000694">
    <property type="protein sequence ID" value="KAG6924001.1"/>
    <property type="molecule type" value="Genomic_DNA"/>
</dbReference>
<keyword evidence="3" id="KW-1185">Reference proteome</keyword>
<proteinExistence type="predicted"/>
<organism evidence="2 3">
    <name type="scientific">Chelydra serpentina</name>
    <name type="common">Snapping turtle</name>
    <name type="synonym">Testudo serpentina</name>
    <dbReference type="NCBI Taxonomy" id="8475"/>
    <lineage>
        <taxon>Eukaryota</taxon>
        <taxon>Metazoa</taxon>
        <taxon>Chordata</taxon>
        <taxon>Craniata</taxon>
        <taxon>Vertebrata</taxon>
        <taxon>Euteleostomi</taxon>
        <taxon>Archelosauria</taxon>
        <taxon>Testudinata</taxon>
        <taxon>Testudines</taxon>
        <taxon>Cryptodira</taxon>
        <taxon>Durocryptodira</taxon>
        <taxon>Americhelydia</taxon>
        <taxon>Chelydroidea</taxon>
        <taxon>Chelydridae</taxon>
        <taxon>Chelydra</taxon>
    </lineage>
</organism>
<keyword evidence="1" id="KW-0472">Membrane</keyword>
<feature type="transmembrane region" description="Helical" evidence="1">
    <location>
        <begin position="133"/>
        <end position="162"/>
    </location>
</feature>
<name>A0A8T1S581_CHESE</name>
<dbReference type="OrthoDB" id="9907795at2759"/>
<dbReference type="Proteomes" id="UP000765507">
    <property type="component" value="Unassembled WGS sequence"/>
</dbReference>
<protein>
    <submittedName>
        <fullName evidence="2">Transmembrane protein 265</fullName>
    </submittedName>
</protein>
<keyword evidence="1" id="KW-1133">Transmembrane helix</keyword>
<dbReference type="AlphaFoldDB" id="A0A8T1S581"/>
<accession>A0A8T1S581</accession>
<evidence type="ECO:0000313" key="2">
    <source>
        <dbReference type="EMBL" id="KAG6924001.1"/>
    </source>
</evidence>
<sequence>MARPGATAAGAGQGRAVACDYPCFCPVGAPTAPCRVSPRCPMEEEMALGVGNGCAGKPTGDEAETVVMIREGPSRPDPPAWTPRPRALRNLAIGSIVCGCSCLGVLALIYAVKAKEKRKTNSPNADLWARKSFRFSLLSIGVWVSLLILVPLLMGLISYLIARAE</sequence>